<gene>
    <name evidence="5" type="ORF">P9271_09745</name>
</gene>
<evidence type="ECO:0000256" key="2">
    <source>
        <dbReference type="ARBA" id="ARBA00022525"/>
    </source>
</evidence>
<reference evidence="5 6" key="1">
    <citation type="submission" date="2023-03" db="EMBL/GenBank/DDBJ databases">
        <title>Bacillus Genome Sequencing.</title>
        <authorList>
            <person name="Dunlap C."/>
        </authorList>
    </citation>
    <scope>NUCLEOTIDE SEQUENCE [LARGE SCALE GENOMIC DNA]</scope>
    <source>
        <strain evidence="5 6">NRS-1717</strain>
    </source>
</reference>
<comment type="similarity">
    <text evidence="3">In the N-terminal section; belongs to the LXG family.</text>
</comment>
<sequence>MKVLDVQNLHSGIDELIKKVGNQKKDIQDVGAAVHSFAALEDSFNGKGGKAIRSFYEECHSPFLLFYQQFLASYEQILKQIKSSLQSLEPLDSGYIQESFLLNNLEEGLQQTKKMTALLTEEANDTIRSVQDIIPLSTLQADDFLEDIYQAQKYRNTTMEKLYAFDKQQAFILSETTHDLYQMRKYIQDIQSQFQSGAWSITGYEAGQLSESGITFVAAAEKPNVTAPASEEILACEAPVAEEEKVDDLNNFLLEGKSLLLDILPGILPGISGMKTLIEVITGKDLITEEDIKLTKGQRSLILDFVPFISNVKAAIETITEKDFITEKELTTAEWVIGGASILAGPIGKAGKWIFKGGSELVANIPKYADTIAEQFKKVQHVLNPENIKSVMDDAYKQATKLVRGIPGKVQEMKQSILDSLPSIAPDVVMDGGGAVGRIGGDVVEEAKEQIYTFAKNIKNEAKATVNEVKSLFGGNKGTVKDKPNTKRKPIQPREFKKRAVNEDGTITYNLVSKKNGKEYKVTYDRDGYPVFSSKHQSELPKFLYLKSDSRQFRHLTKELAQKIEEKPELGKKFTEKELKLIKKGKVPKSLTWHHHQDAGKMQLVDYYEHEVAKHTGGRSLWGGGRKGREGKL</sequence>
<feature type="domain" description="LXG" evidence="4">
    <location>
        <begin position="1"/>
        <end position="235"/>
    </location>
</feature>
<name>A0ABU6NX28_9BACI</name>
<comment type="caution">
    <text evidence="5">The sequence shown here is derived from an EMBL/GenBank/DDBJ whole genome shotgun (WGS) entry which is preliminary data.</text>
</comment>
<organism evidence="5 6">
    <name type="scientific">Metabacillus fastidiosus</name>
    <dbReference type="NCBI Taxonomy" id="1458"/>
    <lineage>
        <taxon>Bacteria</taxon>
        <taxon>Bacillati</taxon>
        <taxon>Bacillota</taxon>
        <taxon>Bacilli</taxon>
        <taxon>Bacillales</taxon>
        <taxon>Bacillaceae</taxon>
        <taxon>Metabacillus</taxon>
    </lineage>
</organism>
<evidence type="ECO:0000259" key="4">
    <source>
        <dbReference type="PROSITE" id="PS51756"/>
    </source>
</evidence>
<evidence type="ECO:0000313" key="6">
    <source>
        <dbReference type="Proteomes" id="UP001342826"/>
    </source>
</evidence>
<comment type="subcellular location">
    <subcellularLocation>
        <location evidence="1">Secreted</location>
    </subcellularLocation>
</comment>
<dbReference type="PROSITE" id="PS51756">
    <property type="entry name" value="LXG"/>
    <property type="match status" value="1"/>
</dbReference>
<proteinExistence type="inferred from homology"/>
<dbReference type="Proteomes" id="UP001342826">
    <property type="component" value="Unassembled WGS sequence"/>
</dbReference>
<accession>A0ABU6NX28</accession>
<dbReference type="EMBL" id="JARTFS010000006">
    <property type="protein sequence ID" value="MED4401596.1"/>
    <property type="molecule type" value="Genomic_DNA"/>
</dbReference>
<evidence type="ECO:0000256" key="3">
    <source>
        <dbReference type="ARBA" id="ARBA00034117"/>
    </source>
</evidence>
<evidence type="ECO:0000313" key="5">
    <source>
        <dbReference type="EMBL" id="MED4401596.1"/>
    </source>
</evidence>
<evidence type="ECO:0000256" key="1">
    <source>
        <dbReference type="ARBA" id="ARBA00004613"/>
    </source>
</evidence>
<dbReference type="Gene3D" id="1.20.120.20">
    <property type="entry name" value="Apolipoprotein"/>
    <property type="match status" value="1"/>
</dbReference>
<protein>
    <submittedName>
        <fullName evidence="5">T7SS effector LXG polymorphic toxin</fullName>
    </submittedName>
</protein>
<dbReference type="Pfam" id="PF12639">
    <property type="entry name" value="Colicin-DNase"/>
    <property type="match status" value="1"/>
</dbReference>
<dbReference type="InterPro" id="IPR027797">
    <property type="entry name" value="PT-TG_dom"/>
</dbReference>
<dbReference type="InterPro" id="IPR006829">
    <property type="entry name" value="LXG_dom"/>
</dbReference>
<keyword evidence="2" id="KW-0964">Secreted</keyword>
<keyword evidence="6" id="KW-1185">Reference proteome</keyword>
<dbReference type="Pfam" id="PF04740">
    <property type="entry name" value="LXG"/>
    <property type="match status" value="1"/>
</dbReference>
<dbReference type="Pfam" id="PF14449">
    <property type="entry name" value="PT-TG"/>
    <property type="match status" value="2"/>
</dbReference>